<feature type="region of interest" description="Disordered" evidence="1">
    <location>
        <begin position="328"/>
        <end position="366"/>
    </location>
</feature>
<feature type="compositionally biased region" description="Basic and acidic residues" evidence="1">
    <location>
        <begin position="328"/>
        <end position="339"/>
    </location>
</feature>
<evidence type="ECO:0000313" key="3">
    <source>
        <dbReference type="EnsemblPlants" id="QL04p045596:mrna"/>
    </source>
</evidence>
<dbReference type="CDD" id="cd22157">
    <property type="entry name" value="F-box_AtFBW1-like"/>
    <property type="match status" value="1"/>
</dbReference>
<dbReference type="InParanoid" id="A0A7N2LGL4"/>
<sequence length="524" mass="59509">MREQPRPQPQILRQRNIYLPDDLVINNILTRLPVKSVMRFRRVCKSWYSSIKTSDFIDTHLSNYKDSHDNGYVIHMPSVRNTSSYRSPSSSSSSNTSIPVCTVAFDCTFDKISDVRIPFDVNFNQIVGSCNGLLCVANSGNVIYLWNPSIRKFKRLPDTLLGQLDNVTLGFAYHPENNDYKVVRISSTPFGAPVSYHEIEVYTLSSDSWRRVGITLTTTVILYDKNFPLPIPLVNGALHWISCIAEGEENHKSRTIMAFDVNKRRRQKNTSEVRISASPASFKANFGRFRPVSAYFGQFRPYRPYRSPADTTRYCRYGPILAEIGPIRRESKPIRRESSRVGANPADSARIREQKKKKKNSDAAGLAVNRVGRRVPRRAASDSGAPPSQPRPCFLAHGSIDENTFQTFLASFKGKLAFITWERSEQPGTQYSIWVMKEYGVVASWNKLRVVPFERVSHCSAFTENGSLLVCYINDQVEEPDFNFVLVDIETLHEKKDPDIQQHSYVATFMESLVLLDGANTVAY</sequence>
<dbReference type="EMBL" id="LRBV02000004">
    <property type="status" value="NOT_ANNOTATED_CDS"/>
    <property type="molecule type" value="Genomic_DNA"/>
</dbReference>
<dbReference type="PANTHER" id="PTHR31672">
    <property type="entry name" value="BNACNNG10540D PROTEIN"/>
    <property type="match status" value="1"/>
</dbReference>
<dbReference type="InterPro" id="IPR036047">
    <property type="entry name" value="F-box-like_dom_sf"/>
</dbReference>
<feature type="domain" description="F-box" evidence="2">
    <location>
        <begin position="19"/>
        <end position="60"/>
    </location>
</feature>
<dbReference type="AlphaFoldDB" id="A0A7N2LGL4"/>
<dbReference type="FunCoup" id="A0A7N2LGL4">
    <property type="interactions" value="2"/>
</dbReference>
<dbReference type="Gramene" id="QL04p045596:mrna">
    <property type="protein sequence ID" value="QL04p045596:mrna"/>
    <property type="gene ID" value="QL04p045596"/>
</dbReference>
<evidence type="ECO:0000313" key="4">
    <source>
        <dbReference type="Proteomes" id="UP000594261"/>
    </source>
</evidence>
<organism evidence="3 4">
    <name type="scientific">Quercus lobata</name>
    <name type="common">Valley oak</name>
    <dbReference type="NCBI Taxonomy" id="97700"/>
    <lineage>
        <taxon>Eukaryota</taxon>
        <taxon>Viridiplantae</taxon>
        <taxon>Streptophyta</taxon>
        <taxon>Embryophyta</taxon>
        <taxon>Tracheophyta</taxon>
        <taxon>Spermatophyta</taxon>
        <taxon>Magnoliopsida</taxon>
        <taxon>eudicotyledons</taxon>
        <taxon>Gunneridae</taxon>
        <taxon>Pentapetalae</taxon>
        <taxon>rosids</taxon>
        <taxon>fabids</taxon>
        <taxon>Fagales</taxon>
        <taxon>Fagaceae</taxon>
        <taxon>Quercus</taxon>
    </lineage>
</organism>
<dbReference type="InterPro" id="IPR017451">
    <property type="entry name" value="F-box-assoc_interact_dom"/>
</dbReference>
<dbReference type="Pfam" id="PF00646">
    <property type="entry name" value="F-box"/>
    <property type="match status" value="1"/>
</dbReference>
<protein>
    <recommendedName>
        <fullName evidence="2">F-box domain-containing protein</fullName>
    </recommendedName>
</protein>
<dbReference type="SUPFAM" id="SSF50965">
    <property type="entry name" value="Galactose oxidase, central domain"/>
    <property type="match status" value="1"/>
</dbReference>
<dbReference type="EnsemblPlants" id="QL04p045596:mrna">
    <property type="protein sequence ID" value="QL04p045596:mrna"/>
    <property type="gene ID" value="QL04p045596"/>
</dbReference>
<reference evidence="3 4" key="1">
    <citation type="journal article" date="2016" name="G3 (Bethesda)">
        <title>First Draft Assembly and Annotation of the Genome of a California Endemic Oak Quercus lobata Nee (Fagaceae).</title>
        <authorList>
            <person name="Sork V.L."/>
            <person name="Fitz-Gibbon S.T."/>
            <person name="Puiu D."/>
            <person name="Crepeau M."/>
            <person name="Gugger P.F."/>
            <person name="Sherman R."/>
            <person name="Stevens K."/>
            <person name="Langley C.H."/>
            <person name="Pellegrini M."/>
            <person name="Salzberg S.L."/>
        </authorList>
    </citation>
    <scope>NUCLEOTIDE SEQUENCE [LARGE SCALE GENOMIC DNA]</scope>
    <source>
        <strain evidence="3 4">cv. SW786</strain>
    </source>
</reference>
<accession>A0A7N2LGL4</accession>
<name>A0A7N2LGL4_QUELO</name>
<dbReference type="InterPro" id="IPR006527">
    <property type="entry name" value="F-box-assoc_dom_typ1"/>
</dbReference>
<proteinExistence type="predicted"/>
<dbReference type="NCBIfam" id="TIGR01640">
    <property type="entry name" value="F_box_assoc_1"/>
    <property type="match status" value="1"/>
</dbReference>
<keyword evidence="4" id="KW-1185">Reference proteome</keyword>
<dbReference type="InterPro" id="IPR011043">
    <property type="entry name" value="Gal_Oxase/kelch_b-propeller"/>
</dbReference>
<evidence type="ECO:0000256" key="1">
    <source>
        <dbReference type="SAM" id="MobiDB-lite"/>
    </source>
</evidence>
<dbReference type="Proteomes" id="UP000594261">
    <property type="component" value="Chromosome 4"/>
</dbReference>
<dbReference type="PANTHER" id="PTHR31672:SF13">
    <property type="entry name" value="F-BOX PROTEIN CPR30-LIKE"/>
    <property type="match status" value="1"/>
</dbReference>
<dbReference type="SUPFAM" id="SSF81383">
    <property type="entry name" value="F-box domain"/>
    <property type="match status" value="1"/>
</dbReference>
<reference evidence="3" key="2">
    <citation type="submission" date="2021-01" db="UniProtKB">
        <authorList>
            <consortium name="EnsemblPlants"/>
        </authorList>
    </citation>
    <scope>IDENTIFICATION</scope>
</reference>
<dbReference type="InterPro" id="IPR050796">
    <property type="entry name" value="SCF_F-box_component"/>
</dbReference>
<evidence type="ECO:0000259" key="2">
    <source>
        <dbReference type="SMART" id="SM00256"/>
    </source>
</evidence>
<dbReference type="InterPro" id="IPR001810">
    <property type="entry name" value="F-box_dom"/>
</dbReference>
<dbReference type="Gene3D" id="1.20.1280.50">
    <property type="match status" value="1"/>
</dbReference>
<dbReference type="SMART" id="SM00256">
    <property type="entry name" value="FBOX"/>
    <property type="match status" value="1"/>
</dbReference>
<dbReference type="Pfam" id="PF07734">
    <property type="entry name" value="FBA_1"/>
    <property type="match status" value="1"/>
</dbReference>